<keyword evidence="9" id="KW-1185">Reference proteome</keyword>
<dbReference type="Proteomes" id="UP000548978">
    <property type="component" value="Unassembled WGS sequence"/>
</dbReference>
<evidence type="ECO:0000313" key="9">
    <source>
        <dbReference type="Proteomes" id="UP000548978"/>
    </source>
</evidence>
<proteinExistence type="inferred from homology"/>
<dbReference type="OrthoDB" id="121744at2"/>
<keyword evidence="4 7" id="KW-0812">Transmembrane</keyword>
<organism evidence="8 9">
    <name type="scientific">Brevundimonas halotolerans</name>
    <dbReference type="NCBI Taxonomy" id="69670"/>
    <lineage>
        <taxon>Bacteria</taxon>
        <taxon>Pseudomonadati</taxon>
        <taxon>Pseudomonadota</taxon>
        <taxon>Alphaproteobacteria</taxon>
        <taxon>Caulobacterales</taxon>
        <taxon>Caulobacteraceae</taxon>
        <taxon>Brevundimonas</taxon>
    </lineage>
</organism>
<feature type="transmembrane region" description="Helical" evidence="7">
    <location>
        <begin position="12"/>
        <end position="34"/>
    </location>
</feature>
<feature type="transmembrane region" description="Helical" evidence="7">
    <location>
        <begin position="67"/>
        <end position="88"/>
    </location>
</feature>
<evidence type="ECO:0000256" key="2">
    <source>
        <dbReference type="ARBA" id="ARBA00006679"/>
    </source>
</evidence>
<dbReference type="InterPro" id="IPR032808">
    <property type="entry name" value="DoxX"/>
</dbReference>
<comment type="subcellular location">
    <subcellularLocation>
        <location evidence="1">Cell membrane</location>
        <topology evidence="1">Multi-pass membrane protein</topology>
    </subcellularLocation>
</comment>
<dbReference type="RefSeq" id="WP_123287591.1">
    <property type="nucleotide sequence ID" value="NZ_JACIJB010000002.1"/>
</dbReference>
<comment type="similarity">
    <text evidence="2">Belongs to the DoxX family.</text>
</comment>
<evidence type="ECO:0000313" key="8">
    <source>
        <dbReference type="EMBL" id="MBB5660124.1"/>
    </source>
</evidence>
<dbReference type="PANTHER" id="PTHR33452:SF1">
    <property type="entry name" value="INNER MEMBRANE PROTEIN YPHA-RELATED"/>
    <property type="match status" value="1"/>
</dbReference>
<evidence type="ECO:0000256" key="3">
    <source>
        <dbReference type="ARBA" id="ARBA00022475"/>
    </source>
</evidence>
<name>A0A7W9A2A2_9CAUL</name>
<dbReference type="GO" id="GO:0005886">
    <property type="term" value="C:plasma membrane"/>
    <property type="evidence" value="ECO:0007669"/>
    <property type="project" value="UniProtKB-SubCell"/>
</dbReference>
<comment type="caution">
    <text evidence="8">The sequence shown here is derived from an EMBL/GenBank/DDBJ whole genome shotgun (WGS) entry which is preliminary data.</text>
</comment>
<protein>
    <submittedName>
        <fullName evidence="8">Putative oxidoreductase</fullName>
    </submittedName>
</protein>
<evidence type="ECO:0000256" key="7">
    <source>
        <dbReference type="SAM" id="Phobius"/>
    </source>
</evidence>
<evidence type="ECO:0000256" key="6">
    <source>
        <dbReference type="ARBA" id="ARBA00023136"/>
    </source>
</evidence>
<dbReference type="Pfam" id="PF07681">
    <property type="entry name" value="DoxX"/>
    <property type="match status" value="1"/>
</dbReference>
<sequence>MNRLSHLHERLSAAVPESLIALLLRVGIAVPFFLSGRTKVEGFLTLSPSTEYLFAEEYDVPFLSPDLAAHLATYAEHLLPILLVLGLLTRISALGLIAMTLVIQLFVVPTGWPTHLLWAGPLVYLLARGPGGWSLDRLLKLD</sequence>
<keyword evidence="3" id="KW-1003">Cell membrane</keyword>
<evidence type="ECO:0000256" key="4">
    <source>
        <dbReference type="ARBA" id="ARBA00022692"/>
    </source>
</evidence>
<feature type="transmembrane region" description="Helical" evidence="7">
    <location>
        <begin position="93"/>
        <end position="112"/>
    </location>
</feature>
<keyword evidence="6 7" id="KW-0472">Membrane</keyword>
<dbReference type="EMBL" id="JACIJB010000002">
    <property type="protein sequence ID" value="MBB5660124.1"/>
    <property type="molecule type" value="Genomic_DNA"/>
</dbReference>
<reference evidence="8 9" key="1">
    <citation type="submission" date="2020-08" db="EMBL/GenBank/DDBJ databases">
        <title>Genomic Encyclopedia of Type Strains, Phase IV (KMG-IV): sequencing the most valuable type-strain genomes for metagenomic binning, comparative biology and taxonomic classification.</title>
        <authorList>
            <person name="Goeker M."/>
        </authorList>
    </citation>
    <scope>NUCLEOTIDE SEQUENCE [LARGE SCALE GENOMIC DNA]</scope>
    <source>
        <strain evidence="8 9">DSM 24448</strain>
    </source>
</reference>
<evidence type="ECO:0000256" key="1">
    <source>
        <dbReference type="ARBA" id="ARBA00004651"/>
    </source>
</evidence>
<gene>
    <name evidence="8" type="ORF">FHS65_000864</name>
</gene>
<accession>A0A7W9A2A2</accession>
<evidence type="ECO:0000256" key="5">
    <source>
        <dbReference type="ARBA" id="ARBA00022989"/>
    </source>
</evidence>
<dbReference type="AlphaFoldDB" id="A0A7W9A2A2"/>
<keyword evidence="5 7" id="KW-1133">Transmembrane helix</keyword>
<dbReference type="PANTHER" id="PTHR33452">
    <property type="entry name" value="OXIDOREDUCTASE CATD-RELATED"/>
    <property type="match status" value="1"/>
</dbReference>
<dbReference type="InterPro" id="IPR051907">
    <property type="entry name" value="DoxX-like_oxidoreductase"/>
</dbReference>